<comment type="similarity">
    <text evidence="1">Belongs to the NusB family.</text>
</comment>
<keyword evidence="5" id="KW-0804">Transcription</keyword>
<proteinExistence type="inferred from homology"/>
<dbReference type="InterPro" id="IPR035926">
    <property type="entry name" value="NusB-like_sf"/>
</dbReference>
<gene>
    <name evidence="7" type="primary">nusB</name>
    <name evidence="7" type="ORF">ACFQ1O_07340</name>
</gene>
<dbReference type="InterPro" id="IPR011605">
    <property type="entry name" value="NusB_fam"/>
</dbReference>
<evidence type="ECO:0000259" key="6">
    <source>
        <dbReference type="Pfam" id="PF01029"/>
    </source>
</evidence>
<dbReference type="Proteomes" id="UP001596997">
    <property type="component" value="Unassembled WGS sequence"/>
</dbReference>
<evidence type="ECO:0000256" key="1">
    <source>
        <dbReference type="ARBA" id="ARBA00005952"/>
    </source>
</evidence>
<feature type="domain" description="NusB/RsmB/TIM44" evidence="6">
    <location>
        <begin position="192"/>
        <end position="293"/>
    </location>
</feature>
<evidence type="ECO:0000313" key="8">
    <source>
        <dbReference type="Proteomes" id="UP001596997"/>
    </source>
</evidence>
<dbReference type="EMBL" id="JBHTJM010000008">
    <property type="protein sequence ID" value="MFD0963816.1"/>
    <property type="molecule type" value="Genomic_DNA"/>
</dbReference>
<evidence type="ECO:0000256" key="3">
    <source>
        <dbReference type="ARBA" id="ARBA00022884"/>
    </source>
</evidence>
<reference evidence="8" key="1">
    <citation type="journal article" date="2019" name="Int. J. Syst. Evol. Microbiol.">
        <title>The Global Catalogue of Microorganisms (GCM) 10K type strain sequencing project: providing services to taxonomists for standard genome sequencing and annotation.</title>
        <authorList>
            <consortium name="The Broad Institute Genomics Platform"/>
            <consortium name="The Broad Institute Genome Sequencing Center for Infectious Disease"/>
            <person name="Wu L."/>
            <person name="Ma J."/>
        </authorList>
    </citation>
    <scope>NUCLEOTIDE SEQUENCE [LARGE SCALE GENOMIC DNA]</scope>
    <source>
        <strain evidence="8">CCUG 62114</strain>
    </source>
</reference>
<protein>
    <submittedName>
        <fullName evidence="7">Transcription antitermination factor NusB</fullName>
    </submittedName>
</protein>
<evidence type="ECO:0000256" key="4">
    <source>
        <dbReference type="ARBA" id="ARBA00023015"/>
    </source>
</evidence>
<keyword evidence="4" id="KW-0805">Transcription regulation</keyword>
<evidence type="ECO:0000256" key="5">
    <source>
        <dbReference type="ARBA" id="ARBA00023163"/>
    </source>
</evidence>
<organism evidence="7 8">
    <name type="scientific">Pseudofulvibacter geojedonensis</name>
    <dbReference type="NCBI Taxonomy" id="1123758"/>
    <lineage>
        <taxon>Bacteria</taxon>
        <taxon>Pseudomonadati</taxon>
        <taxon>Bacteroidota</taxon>
        <taxon>Flavobacteriia</taxon>
        <taxon>Flavobacteriales</taxon>
        <taxon>Flavobacteriaceae</taxon>
        <taxon>Pseudofulvibacter</taxon>
    </lineage>
</organism>
<dbReference type="RefSeq" id="WP_377714920.1">
    <property type="nucleotide sequence ID" value="NZ_JBHTJM010000008.1"/>
</dbReference>
<dbReference type="PANTHER" id="PTHR11078">
    <property type="entry name" value="N UTILIZATION SUBSTANCE PROTEIN B-RELATED"/>
    <property type="match status" value="1"/>
</dbReference>
<keyword evidence="2" id="KW-0889">Transcription antitermination</keyword>
<dbReference type="PANTHER" id="PTHR11078:SF3">
    <property type="entry name" value="ANTITERMINATION NUSB DOMAIN-CONTAINING PROTEIN"/>
    <property type="match status" value="1"/>
</dbReference>
<evidence type="ECO:0000256" key="2">
    <source>
        <dbReference type="ARBA" id="ARBA00022814"/>
    </source>
</evidence>
<dbReference type="Gene3D" id="1.10.940.10">
    <property type="entry name" value="NusB-like"/>
    <property type="match status" value="1"/>
</dbReference>
<evidence type="ECO:0000313" key="7">
    <source>
        <dbReference type="EMBL" id="MFD0963816.1"/>
    </source>
</evidence>
<dbReference type="NCBIfam" id="TIGR01951">
    <property type="entry name" value="nusB"/>
    <property type="match status" value="1"/>
</dbReference>
<name>A0ABW3I1R1_9FLAO</name>
<dbReference type="SUPFAM" id="SSF48013">
    <property type="entry name" value="NusB-like"/>
    <property type="match status" value="1"/>
</dbReference>
<dbReference type="InterPro" id="IPR006027">
    <property type="entry name" value="NusB_RsmB_TIM44"/>
</dbReference>
<keyword evidence="3" id="KW-0694">RNA-binding</keyword>
<accession>A0ABW3I1R1</accession>
<dbReference type="Pfam" id="PF01029">
    <property type="entry name" value="NusB"/>
    <property type="match status" value="1"/>
</dbReference>
<keyword evidence="8" id="KW-1185">Reference proteome</keyword>
<sequence>MLNRRHIRKKVMQSLFELQLTNSQNLDPAYKKLNDSLQNVHNLYALQLQLFTVILQKAQKLNKASQETLLSANKSDKAVRLVNNMFFNHINSSQELAMFIENNKLANWELDDEYASLFLNEILSSEFYQKYTQESSSFEKDRELILFVFKKIIAPNDKLYSYYEDSCISWVDDLPIVNTVILKQLKKMNIAEPLEMVKLYKDAEDKMFARTLLNKVYLNDDELAKYVDEKTPKWDADRIATIDAILMKMAICEFLKFPSIPVKVTINEYLEIAKEYSTKKSSVFINGILDSLSKDFKEANKLQKMGRGLM</sequence>
<comment type="caution">
    <text evidence="7">The sequence shown here is derived from an EMBL/GenBank/DDBJ whole genome shotgun (WGS) entry which is preliminary data.</text>
</comment>